<reference evidence="2" key="1">
    <citation type="submission" date="2017-05" db="EMBL/GenBank/DDBJ databases">
        <authorList>
            <person name="Song R."/>
            <person name="Chenine A.L."/>
            <person name="Ruprecht R.M."/>
        </authorList>
    </citation>
    <scope>NUCLEOTIDE SEQUENCE</scope>
    <source>
        <strain evidence="2">Kingella_eburonensis</strain>
    </source>
</reference>
<feature type="transmembrane region" description="Helical" evidence="1">
    <location>
        <begin position="12"/>
        <end position="33"/>
    </location>
</feature>
<dbReference type="InterPro" id="IPR013362">
    <property type="entry name" value="Pilus_4_PilV"/>
</dbReference>
<keyword evidence="1" id="KW-0812">Transmembrane</keyword>
<dbReference type="EMBL" id="FXUV02000036">
    <property type="protein sequence ID" value="SNB75601.1"/>
    <property type="molecule type" value="Genomic_DNA"/>
</dbReference>
<dbReference type="GeneID" id="83624902"/>
<dbReference type="EMBL" id="FXUV01000031">
    <property type="protein sequence ID" value="SMQ12771.1"/>
    <property type="molecule type" value="Genomic_DNA"/>
</dbReference>
<proteinExistence type="predicted"/>
<accession>A0A238TCP8</accession>
<sequence>MYFSKKSVRGSTIIEVMISVFLLTFGVLALMAAQIRSVASISEAENRSIISQAAESLAEGMQINSTITKKDQNYQRNYSKYTQSAVKSIQINKEPKPAVLAFGTKITKEALAQNQIEEFKYILSSQAPNITSISYIICADKESPDMPTVDDSGKMDGKCDKNGGPSTVIKVAWLMEGANGSGKGGNTTAHVYMLQVAN</sequence>
<evidence type="ECO:0000256" key="1">
    <source>
        <dbReference type="SAM" id="Phobius"/>
    </source>
</evidence>
<evidence type="ECO:0000313" key="3">
    <source>
        <dbReference type="EMBL" id="SNB75601.1"/>
    </source>
</evidence>
<keyword evidence="1" id="KW-0472">Membrane</keyword>
<keyword evidence="1" id="KW-1133">Transmembrane helix</keyword>
<dbReference type="STRING" id="1522312.GCA_900177895_00855"/>
<organism evidence="3 4">
    <name type="scientific">Kingella negevensis</name>
    <dbReference type="NCBI Taxonomy" id="1522312"/>
    <lineage>
        <taxon>Bacteria</taxon>
        <taxon>Pseudomonadati</taxon>
        <taxon>Pseudomonadota</taxon>
        <taxon>Betaproteobacteria</taxon>
        <taxon>Neisseriales</taxon>
        <taxon>Neisseriaceae</taxon>
        <taxon>Kingella</taxon>
    </lineage>
</organism>
<dbReference type="NCBIfam" id="TIGR02523">
    <property type="entry name" value="type_IV_pilV"/>
    <property type="match status" value="1"/>
</dbReference>
<evidence type="ECO:0000313" key="4">
    <source>
        <dbReference type="Proteomes" id="UP000215450"/>
    </source>
</evidence>
<dbReference type="RefSeq" id="WP_032137466.1">
    <property type="nucleotide sequence ID" value="NZ_CCNJ01000053.1"/>
</dbReference>
<keyword evidence="4" id="KW-1185">Reference proteome</keyword>
<gene>
    <name evidence="2" type="ORF">KEBURONENSIS_01587</name>
    <name evidence="3" type="ORF">KEBURONENSIS_01596</name>
</gene>
<evidence type="ECO:0000313" key="2">
    <source>
        <dbReference type="EMBL" id="SMQ12771.1"/>
    </source>
</evidence>
<dbReference type="OrthoDB" id="8614013at2"/>
<evidence type="ECO:0008006" key="5">
    <source>
        <dbReference type="Google" id="ProtNLM"/>
    </source>
</evidence>
<dbReference type="Proteomes" id="UP000215450">
    <property type="component" value="Unassembled WGS sequence"/>
</dbReference>
<name>A0A238TCP8_9NEIS</name>
<dbReference type="AlphaFoldDB" id="A0A238TCP8"/>
<reference evidence="3 4" key="2">
    <citation type="submission" date="2017-06" db="EMBL/GenBank/DDBJ databases">
        <authorList>
            <person name="Kim H.J."/>
            <person name="Triplett B.A."/>
        </authorList>
    </citation>
    <scope>NUCLEOTIDE SEQUENCE [LARGE SCALE GENOMIC DNA]</scope>
    <source>
        <strain evidence="3">Kingella_eburonensis</strain>
    </source>
</reference>
<protein>
    <recommendedName>
        <fullName evidence="5">Type IV pilus modification protein PilV</fullName>
    </recommendedName>
</protein>